<proteinExistence type="predicted"/>
<dbReference type="InterPro" id="IPR059009">
    <property type="entry name" value="Znf_C2H2_17_1st"/>
</dbReference>
<evidence type="ECO:0000259" key="2">
    <source>
        <dbReference type="SMART" id="SM00355"/>
    </source>
</evidence>
<feature type="region of interest" description="Disordered" evidence="1">
    <location>
        <begin position="74"/>
        <end position="172"/>
    </location>
</feature>
<feature type="compositionally biased region" description="Polar residues" evidence="1">
    <location>
        <begin position="456"/>
        <end position="465"/>
    </location>
</feature>
<dbReference type="SMART" id="SM00355">
    <property type="entry name" value="ZnF_C2H2"/>
    <property type="match status" value="2"/>
</dbReference>
<name>A0AA39L9P2_SARSR</name>
<feature type="domain" description="C2H2-type" evidence="2">
    <location>
        <begin position="362"/>
        <end position="388"/>
    </location>
</feature>
<dbReference type="Gene3D" id="3.30.160.60">
    <property type="entry name" value="Classic Zinc Finger"/>
    <property type="match status" value="1"/>
</dbReference>
<dbReference type="AlphaFoldDB" id="A0AA39L9P2"/>
<keyword evidence="4" id="KW-1185">Reference proteome</keyword>
<feature type="region of interest" description="Disordered" evidence="1">
    <location>
        <begin position="427"/>
        <end position="475"/>
    </location>
</feature>
<accession>A0AA39L9P2</accession>
<gene>
    <name evidence="3" type="ORF">NLU13_2798</name>
</gene>
<dbReference type="EMBL" id="JAPDFR010000002">
    <property type="protein sequence ID" value="KAK0389223.1"/>
    <property type="molecule type" value="Genomic_DNA"/>
</dbReference>
<feature type="compositionally biased region" description="Low complexity" evidence="1">
    <location>
        <begin position="133"/>
        <end position="151"/>
    </location>
</feature>
<dbReference type="Proteomes" id="UP001175261">
    <property type="component" value="Unassembled WGS sequence"/>
</dbReference>
<feature type="compositionally biased region" description="Polar residues" evidence="1">
    <location>
        <begin position="108"/>
        <end position="122"/>
    </location>
</feature>
<protein>
    <recommendedName>
        <fullName evidence="2">C2H2-type domain-containing protein</fullName>
    </recommendedName>
</protein>
<reference evidence="3" key="1">
    <citation type="submission" date="2022-10" db="EMBL/GenBank/DDBJ databases">
        <title>Determination and structural analysis of whole genome sequence of Sarocladium strictum F4-1.</title>
        <authorList>
            <person name="Hu L."/>
            <person name="Jiang Y."/>
        </authorList>
    </citation>
    <scope>NUCLEOTIDE SEQUENCE</scope>
    <source>
        <strain evidence="3">F4-1</strain>
    </source>
</reference>
<evidence type="ECO:0000313" key="3">
    <source>
        <dbReference type="EMBL" id="KAK0389223.1"/>
    </source>
</evidence>
<dbReference type="InterPro" id="IPR013087">
    <property type="entry name" value="Znf_C2H2_type"/>
</dbReference>
<sequence length="553" mass="60547">MTLALVVPQPVNMPGRHTSDLDEIRSLSSDYSYSQQAMVSSTTGMFPYPQTEPQADFLMSSWATTVEGTQSLQDFQDAGSSHSGEHEDPIFTSGTSTPRGARIDPAQNVENWTNPRIASVSQGGHAMSRMDSNRSSASALSRSSQLSHAHSTGNGSAFRDGSQTDGSLPGMNNVLLDGTSGVTTHMYWGEYPLELNHLGLGDGTYTVTDINPMHVISNNQISLGSDVNDSPLSWECFSTISRTSSPSTVDEPFHILPLSPHSSPEIACQSPSLDRKPLGPEDFNILPGSQKEESIPHGVLPARRQSNETDARNHPLYKDVKPHADGLYHCPFENDPNEECTHKPEKLKCNYDKFVDSHLKPYTCRVAACNGAKFSSTACLLRHEREAHGWHGHGEKPFSCTYPGCERAQPGNGFPRQWNLRDHMKRVHNDHGSAGGSPPSAAQQPTKGRKRKTDVQDTQVPNNRKANVKTMPAPQVSRVSAKPLIEEWLEHRKAVESILRSGLNTPEDISNISKITMVKEHLAAMAKMTTDLSAQPRTDIITAPRARVYTATG</sequence>
<dbReference type="InterPro" id="IPR059095">
    <property type="entry name" value="Znf_C2H2_17_2nd"/>
</dbReference>
<evidence type="ECO:0000313" key="4">
    <source>
        <dbReference type="Proteomes" id="UP001175261"/>
    </source>
</evidence>
<feature type="domain" description="C2H2-type" evidence="2">
    <location>
        <begin position="398"/>
        <end position="428"/>
    </location>
</feature>
<comment type="caution">
    <text evidence="3">The sequence shown here is derived from an EMBL/GenBank/DDBJ whole genome shotgun (WGS) entry which is preliminary data.</text>
</comment>
<dbReference type="Pfam" id="PF26176">
    <property type="entry name" value="zf_C2H2_17_2"/>
    <property type="match status" value="1"/>
</dbReference>
<dbReference type="Pfam" id="PF26177">
    <property type="entry name" value="zf_C2H2_17_1st"/>
    <property type="match status" value="1"/>
</dbReference>
<organism evidence="3 4">
    <name type="scientific">Sarocladium strictum</name>
    <name type="common">Black bundle disease fungus</name>
    <name type="synonym">Acremonium strictum</name>
    <dbReference type="NCBI Taxonomy" id="5046"/>
    <lineage>
        <taxon>Eukaryota</taxon>
        <taxon>Fungi</taxon>
        <taxon>Dikarya</taxon>
        <taxon>Ascomycota</taxon>
        <taxon>Pezizomycotina</taxon>
        <taxon>Sordariomycetes</taxon>
        <taxon>Hypocreomycetidae</taxon>
        <taxon>Hypocreales</taxon>
        <taxon>Sarocladiaceae</taxon>
        <taxon>Sarocladium</taxon>
    </lineage>
</organism>
<evidence type="ECO:0000256" key="1">
    <source>
        <dbReference type="SAM" id="MobiDB-lite"/>
    </source>
</evidence>